<dbReference type="PANTHER" id="PTHR31465">
    <property type="entry name" value="PROTEIN RTA1-RELATED"/>
    <property type="match status" value="1"/>
</dbReference>
<feature type="transmembrane region" description="Helical" evidence="5">
    <location>
        <begin position="58"/>
        <end position="82"/>
    </location>
</feature>
<reference evidence="7" key="1">
    <citation type="journal article" date="2008" name="PLoS Genet.">
        <title>Genomic islands in the pathogenic filamentous fungus Aspergillus fumigatus.</title>
        <authorList>
            <person name="Fedorova N.D."/>
            <person name="Khaldi N."/>
            <person name="Joardar V.S."/>
            <person name="Maiti R."/>
            <person name="Amedeo P."/>
            <person name="Anderson M.J."/>
            <person name="Crabtree J."/>
            <person name="Silva J.C."/>
            <person name="Badger J.H."/>
            <person name="Albarraq A."/>
            <person name="Angiuoli S."/>
            <person name="Bussey H."/>
            <person name="Bowyer P."/>
            <person name="Cotty P.J."/>
            <person name="Dyer P.S."/>
            <person name="Egan A."/>
            <person name="Galens K."/>
            <person name="Fraser-Liggett C.M."/>
            <person name="Haas B.J."/>
            <person name="Inman J.M."/>
            <person name="Kent R."/>
            <person name="Lemieux S."/>
            <person name="Malavazi I."/>
            <person name="Orvis J."/>
            <person name="Roemer T."/>
            <person name="Ronning C.M."/>
            <person name="Sundaram J.P."/>
            <person name="Sutton G."/>
            <person name="Turner G."/>
            <person name="Venter J.C."/>
            <person name="White O.R."/>
            <person name="Whitty B.R."/>
            <person name="Youngman P."/>
            <person name="Wolfe K.H."/>
            <person name="Goldman G.H."/>
            <person name="Wortman J.R."/>
            <person name="Jiang B."/>
            <person name="Denning D.W."/>
            <person name="Nierman W.C."/>
        </authorList>
    </citation>
    <scope>NUCLEOTIDE SEQUENCE [LARGE SCALE GENOMIC DNA]</scope>
    <source>
        <strain evidence="7">ATCC 1020 / DSM 3700 / CBS 544.65 / FGSC A1164 / JCM 1740 / NRRL 181 / WB 181</strain>
    </source>
</reference>
<dbReference type="AlphaFoldDB" id="A1DNP8"/>
<evidence type="ECO:0000313" key="7">
    <source>
        <dbReference type="Proteomes" id="UP000006702"/>
    </source>
</evidence>
<dbReference type="InterPro" id="IPR007568">
    <property type="entry name" value="RTA1"/>
</dbReference>
<sequence length="198" mass="22279">MELGRIIKLTKGEDKAIIPTRWLTKIFVFGDVVSFLVQGGGGVMAGNSLDSMKTGEKLVQLGLAIQIVFFALFIATAIVFHIRMRRDPYQQLSSKCHTCWQKHLSLLYATSIVILIRCLFRLIEYVQGNSGYLISHEAYLYVFDATLMFLTMVLFAVVHPSELNALLKGGKAKAIQKIVFLRSVDCGNSEELNELQRF</sequence>
<evidence type="ECO:0000256" key="5">
    <source>
        <dbReference type="SAM" id="Phobius"/>
    </source>
</evidence>
<evidence type="ECO:0000256" key="2">
    <source>
        <dbReference type="ARBA" id="ARBA00022692"/>
    </source>
</evidence>
<name>A1DNP8_NEOFI</name>
<dbReference type="PANTHER" id="PTHR31465:SF1">
    <property type="entry name" value="PROTEIN RTA1-RELATED"/>
    <property type="match status" value="1"/>
</dbReference>
<dbReference type="OMA" id="HITPISW"/>
<dbReference type="VEuPathDB" id="FungiDB:NFIA_057690"/>
<organism evidence="6 7">
    <name type="scientific">Neosartorya fischeri (strain ATCC 1020 / DSM 3700 / CBS 544.65 / FGSC A1164 / JCM 1740 / NRRL 181 / WB 181)</name>
    <name type="common">Aspergillus fischerianus</name>
    <dbReference type="NCBI Taxonomy" id="331117"/>
    <lineage>
        <taxon>Eukaryota</taxon>
        <taxon>Fungi</taxon>
        <taxon>Dikarya</taxon>
        <taxon>Ascomycota</taxon>
        <taxon>Pezizomycotina</taxon>
        <taxon>Eurotiomycetes</taxon>
        <taxon>Eurotiomycetidae</taxon>
        <taxon>Eurotiales</taxon>
        <taxon>Aspergillaceae</taxon>
        <taxon>Aspergillus</taxon>
        <taxon>Aspergillus subgen. Fumigati</taxon>
    </lineage>
</organism>
<keyword evidence="2 5" id="KW-0812">Transmembrane</keyword>
<accession>A1DNP8</accession>
<keyword evidence="7" id="KW-1185">Reference proteome</keyword>
<proteinExistence type="predicted"/>
<evidence type="ECO:0008006" key="8">
    <source>
        <dbReference type="Google" id="ProtNLM"/>
    </source>
</evidence>
<gene>
    <name evidence="6" type="ORF">NFIA_057690</name>
</gene>
<evidence type="ECO:0000313" key="6">
    <source>
        <dbReference type="EMBL" id="EAW16419.1"/>
    </source>
</evidence>
<dbReference type="eggNOG" id="ENOG502QURG">
    <property type="taxonomic scope" value="Eukaryota"/>
</dbReference>
<feature type="transmembrane region" description="Helical" evidence="5">
    <location>
        <begin position="138"/>
        <end position="158"/>
    </location>
</feature>
<dbReference type="Proteomes" id="UP000006702">
    <property type="component" value="Unassembled WGS sequence"/>
</dbReference>
<evidence type="ECO:0000256" key="4">
    <source>
        <dbReference type="ARBA" id="ARBA00023136"/>
    </source>
</evidence>
<dbReference type="GO" id="GO:0016020">
    <property type="term" value="C:membrane"/>
    <property type="evidence" value="ECO:0007669"/>
    <property type="project" value="UniProtKB-SubCell"/>
</dbReference>
<dbReference type="EMBL" id="DS027698">
    <property type="protein sequence ID" value="EAW16419.1"/>
    <property type="molecule type" value="Genomic_DNA"/>
</dbReference>
<keyword evidence="4 5" id="KW-0472">Membrane</keyword>
<dbReference type="OrthoDB" id="3358017at2759"/>
<feature type="transmembrane region" description="Helical" evidence="5">
    <location>
        <begin position="26"/>
        <end position="46"/>
    </location>
</feature>
<comment type="subcellular location">
    <subcellularLocation>
        <location evidence="1">Membrane</location>
        <topology evidence="1">Multi-pass membrane protein</topology>
    </subcellularLocation>
</comment>
<dbReference type="Pfam" id="PF04479">
    <property type="entry name" value="RTA1"/>
    <property type="match status" value="1"/>
</dbReference>
<dbReference type="HOGENOM" id="CLU_033465_5_0_1"/>
<dbReference type="KEGG" id="nfi:NFIA_057690"/>
<feature type="transmembrane region" description="Helical" evidence="5">
    <location>
        <begin position="103"/>
        <end position="123"/>
    </location>
</feature>
<dbReference type="GeneID" id="4584832"/>
<keyword evidence="3 5" id="KW-1133">Transmembrane helix</keyword>
<evidence type="ECO:0000256" key="1">
    <source>
        <dbReference type="ARBA" id="ARBA00004141"/>
    </source>
</evidence>
<evidence type="ECO:0000256" key="3">
    <source>
        <dbReference type="ARBA" id="ARBA00022989"/>
    </source>
</evidence>
<dbReference type="RefSeq" id="XP_001258316.1">
    <property type="nucleotide sequence ID" value="XM_001258315.1"/>
</dbReference>
<protein>
    <recommendedName>
        <fullName evidence="8">RTA1 domain protein</fullName>
    </recommendedName>
</protein>